<gene>
    <name evidence="2" type="ORF">EHQ31_18095</name>
</gene>
<evidence type="ECO:0000313" key="3">
    <source>
        <dbReference type="Proteomes" id="UP000297465"/>
    </source>
</evidence>
<feature type="transmembrane region" description="Helical" evidence="1">
    <location>
        <begin position="99"/>
        <end position="122"/>
    </location>
</feature>
<evidence type="ECO:0000313" key="2">
    <source>
        <dbReference type="EMBL" id="TGL00697.1"/>
    </source>
</evidence>
<proteinExistence type="predicted"/>
<name>A0ABY2LNE5_9LEPT</name>
<accession>A0ABY2LNE5</accession>
<evidence type="ECO:0000256" key="1">
    <source>
        <dbReference type="SAM" id="Phobius"/>
    </source>
</evidence>
<feature type="transmembrane region" description="Helical" evidence="1">
    <location>
        <begin position="7"/>
        <end position="26"/>
    </location>
</feature>
<comment type="caution">
    <text evidence="2">The sequence shown here is derived from an EMBL/GenBank/DDBJ whole genome shotgun (WGS) entry which is preliminary data.</text>
</comment>
<keyword evidence="1" id="KW-1133">Transmembrane helix</keyword>
<organism evidence="2 3">
    <name type="scientific">Leptospira montravelensis</name>
    <dbReference type="NCBI Taxonomy" id="2484961"/>
    <lineage>
        <taxon>Bacteria</taxon>
        <taxon>Pseudomonadati</taxon>
        <taxon>Spirochaetota</taxon>
        <taxon>Spirochaetia</taxon>
        <taxon>Leptospirales</taxon>
        <taxon>Leptospiraceae</taxon>
        <taxon>Leptospira</taxon>
    </lineage>
</organism>
<keyword evidence="1" id="KW-0812">Transmembrane</keyword>
<keyword evidence="1" id="KW-0472">Membrane</keyword>
<keyword evidence="3" id="KW-1185">Reference proteome</keyword>
<reference evidence="3" key="1">
    <citation type="journal article" date="2019" name="PLoS Negl. Trop. Dis.">
        <title>Revisiting the worldwide diversity of Leptospira species in the environment.</title>
        <authorList>
            <person name="Vincent A.T."/>
            <person name="Schiettekatte O."/>
            <person name="Bourhy P."/>
            <person name="Veyrier F.J."/>
            <person name="Picardeau M."/>
        </authorList>
    </citation>
    <scope>NUCLEOTIDE SEQUENCE [LARGE SCALE GENOMIC DNA]</scope>
    <source>
        <strain evidence="3">201800278</strain>
    </source>
</reference>
<feature type="transmembrane region" description="Helical" evidence="1">
    <location>
        <begin position="71"/>
        <end position="93"/>
    </location>
</feature>
<sequence length="129" mass="15018">MKAIKWNLGFGFMSWFVPFFISIFFFSKEGSLQIDLFLFKTIMIVVGSLSGCFLLFRYFLLVDSNYIKEGIIIGISWILLNWILDILILLPMSKMPIDVYFIQIGFRYLSILFFAITLGAILEKKTQSK</sequence>
<feature type="transmembrane region" description="Helical" evidence="1">
    <location>
        <begin position="38"/>
        <end position="59"/>
    </location>
</feature>
<dbReference type="RefSeq" id="WP_135572652.1">
    <property type="nucleotide sequence ID" value="NZ_RQFN01000024.1"/>
</dbReference>
<dbReference type="Proteomes" id="UP000297465">
    <property type="component" value="Unassembled WGS sequence"/>
</dbReference>
<dbReference type="EMBL" id="RQFO01000017">
    <property type="protein sequence ID" value="TGL00697.1"/>
    <property type="molecule type" value="Genomic_DNA"/>
</dbReference>
<evidence type="ECO:0008006" key="4">
    <source>
        <dbReference type="Google" id="ProtNLM"/>
    </source>
</evidence>
<protein>
    <recommendedName>
        <fullName evidence="4">Lipoprotein</fullName>
    </recommendedName>
</protein>